<dbReference type="GO" id="GO:0046316">
    <property type="term" value="F:gluconokinase activity"/>
    <property type="evidence" value="ECO:0007669"/>
    <property type="project" value="UniProtKB-EC"/>
</dbReference>
<keyword evidence="4 10" id="KW-0808">Transferase</keyword>
<keyword evidence="6 10" id="KW-0418">Kinase</keyword>
<dbReference type="PANTHER" id="PTHR43442:SF3">
    <property type="entry name" value="GLUCONOKINASE-RELATED"/>
    <property type="match status" value="1"/>
</dbReference>
<evidence type="ECO:0000256" key="10">
    <source>
        <dbReference type="RuleBase" id="RU363066"/>
    </source>
</evidence>
<dbReference type="NCBIfam" id="TIGR01313">
    <property type="entry name" value="therm_gnt_kin"/>
    <property type="match status" value="1"/>
</dbReference>
<evidence type="ECO:0000256" key="5">
    <source>
        <dbReference type="ARBA" id="ARBA00022741"/>
    </source>
</evidence>
<dbReference type="RefSeq" id="WP_037161432.1">
    <property type="nucleotide sequence ID" value="NZ_CAJXID010000054.1"/>
</dbReference>
<dbReference type="PANTHER" id="PTHR43442">
    <property type="entry name" value="GLUCONOKINASE-RELATED"/>
    <property type="match status" value="1"/>
</dbReference>
<dbReference type="Gene3D" id="3.40.50.300">
    <property type="entry name" value="P-loop containing nucleotide triphosphate hydrolases"/>
    <property type="match status" value="1"/>
</dbReference>
<dbReference type="InterPro" id="IPR006001">
    <property type="entry name" value="Therm_gnt_kin"/>
</dbReference>
<protein>
    <recommendedName>
        <fullName evidence="3 10">Gluconokinase</fullName>
        <ecNumber evidence="3 10">2.7.1.12</ecNumber>
    </recommendedName>
</protein>
<dbReference type="FunFam" id="3.40.50.300:FF:000522">
    <property type="entry name" value="Gluconokinase"/>
    <property type="match status" value="1"/>
</dbReference>
<comment type="catalytic activity">
    <reaction evidence="9 10">
        <text>D-gluconate + ATP = 6-phospho-D-gluconate + ADP + H(+)</text>
        <dbReference type="Rhea" id="RHEA:19433"/>
        <dbReference type="ChEBI" id="CHEBI:15378"/>
        <dbReference type="ChEBI" id="CHEBI:18391"/>
        <dbReference type="ChEBI" id="CHEBI:30616"/>
        <dbReference type="ChEBI" id="CHEBI:58759"/>
        <dbReference type="ChEBI" id="CHEBI:456216"/>
        <dbReference type="EC" id="2.7.1.12"/>
    </reaction>
</comment>
<evidence type="ECO:0000256" key="3">
    <source>
        <dbReference type="ARBA" id="ARBA00012054"/>
    </source>
</evidence>
<dbReference type="Proteomes" id="UP000052167">
    <property type="component" value="Unassembled WGS sequence"/>
</dbReference>
<gene>
    <name evidence="11" type="ORF">GV68_00560</name>
</gene>
<dbReference type="GO" id="GO:0005737">
    <property type="term" value="C:cytoplasm"/>
    <property type="evidence" value="ECO:0007669"/>
    <property type="project" value="TreeGrafter"/>
</dbReference>
<evidence type="ECO:0000256" key="6">
    <source>
        <dbReference type="ARBA" id="ARBA00022777"/>
    </source>
</evidence>
<comment type="similarity">
    <text evidence="2 10">Belongs to the gluconokinase GntK/GntV family.</text>
</comment>
<evidence type="ECO:0000313" key="12">
    <source>
        <dbReference type="Proteomes" id="UP000052167"/>
    </source>
</evidence>
<keyword evidence="12" id="KW-1185">Reference proteome</keyword>
<keyword evidence="7 10" id="KW-0067">ATP-binding</keyword>
<accession>A0A922TAY6</accession>
<evidence type="ECO:0000256" key="9">
    <source>
        <dbReference type="ARBA" id="ARBA00048090"/>
    </source>
</evidence>
<keyword evidence="5 10" id="KW-0547">Nucleotide-binding</keyword>
<dbReference type="EC" id="2.7.1.12" evidence="3 10"/>
<dbReference type="InterPro" id="IPR027417">
    <property type="entry name" value="P-loop_NTPase"/>
</dbReference>
<sequence length="174" mass="18906">MSKENPSAIIVMGVSGAGKSSIGERLAVRLGCRFVEGDRLHPASNVEKMAKGMPLTDEDRWPWLDLVGQELAASVAEGKSLVLSCSSLKRIYRDRLRQAAGGHLRFVFLKGTPELLELRMGERTGHFMPLSLLHTQLATLETPEGEEGVVTVDIDATLEEIVDAAHSGLMKQGL</sequence>
<evidence type="ECO:0000256" key="8">
    <source>
        <dbReference type="ARBA" id="ARBA00023064"/>
    </source>
</evidence>
<evidence type="ECO:0000256" key="2">
    <source>
        <dbReference type="ARBA" id="ARBA00008420"/>
    </source>
</evidence>
<dbReference type="OrthoDB" id="9795716at2"/>
<dbReference type="CDD" id="cd02021">
    <property type="entry name" value="GntK"/>
    <property type="match status" value="1"/>
</dbReference>
<dbReference type="AlphaFoldDB" id="A0A922TAY6"/>
<keyword evidence="8" id="KW-0311">Gluconate utilization</keyword>
<proteinExistence type="inferred from homology"/>
<evidence type="ECO:0000256" key="1">
    <source>
        <dbReference type="ARBA" id="ARBA00004761"/>
    </source>
</evidence>
<comment type="caution">
    <text evidence="11">The sequence shown here is derived from an EMBL/GenBank/DDBJ whole genome shotgun (WGS) entry which is preliminary data.</text>
</comment>
<comment type="pathway">
    <text evidence="1">Carbohydrate acid metabolism.</text>
</comment>
<reference evidence="11 12" key="1">
    <citation type="submission" date="2014-06" db="EMBL/GenBank/DDBJ databases">
        <title>Rhizobium pelagicum/R2-400B4.</title>
        <authorList>
            <person name="Kimes N.E."/>
            <person name="Lopez-Perez M."/>
        </authorList>
    </citation>
    <scope>NUCLEOTIDE SEQUENCE [LARGE SCALE GENOMIC DNA]</scope>
    <source>
        <strain evidence="11 12">R2-400B4</strain>
    </source>
</reference>
<dbReference type="Pfam" id="PF13671">
    <property type="entry name" value="AAA_33"/>
    <property type="match status" value="1"/>
</dbReference>
<evidence type="ECO:0000313" key="11">
    <source>
        <dbReference type="EMBL" id="KEQ10814.1"/>
    </source>
</evidence>
<dbReference type="SUPFAM" id="SSF52540">
    <property type="entry name" value="P-loop containing nucleoside triphosphate hydrolases"/>
    <property type="match status" value="1"/>
</dbReference>
<dbReference type="GO" id="GO:0005524">
    <property type="term" value="F:ATP binding"/>
    <property type="evidence" value="ECO:0007669"/>
    <property type="project" value="UniProtKB-KW"/>
</dbReference>
<organism evidence="11 12">
    <name type="scientific">Pseudorhizobium pelagicum</name>
    <dbReference type="NCBI Taxonomy" id="1509405"/>
    <lineage>
        <taxon>Bacteria</taxon>
        <taxon>Pseudomonadati</taxon>
        <taxon>Pseudomonadota</taxon>
        <taxon>Alphaproteobacteria</taxon>
        <taxon>Hyphomicrobiales</taxon>
        <taxon>Rhizobiaceae</taxon>
        <taxon>Rhizobium/Agrobacterium group</taxon>
        <taxon>Pseudorhizobium</taxon>
    </lineage>
</organism>
<evidence type="ECO:0000256" key="7">
    <source>
        <dbReference type="ARBA" id="ARBA00022840"/>
    </source>
</evidence>
<evidence type="ECO:0000256" key="4">
    <source>
        <dbReference type="ARBA" id="ARBA00022679"/>
    </source>
</evidence>
<dbReference type="GO" id="GO:0019521">
    <property type="term" value="P:D-gluconate metabolic process"/>
    <property type="evidence" value="ECO:0007669"/>
    <property type="project" value="UniProtKB-KW"/>
</dbReference>
<dbReference type="EMBL" id="JOKJ01000001">
    <property type="protein sequence ID" value="KEQ10814.1"/>
    <property type="molecule type" value="Genomic_DNA"/>
</dbReference>
<name>A0A922TAY6_9HYPH</name>